<evidence type="ECO:0000256" key="4">
    <source>
        <dbReference type="ARBA" id="ARBA00022827"/>
    </source>
</evidence>
<comment type="caution">
    <text evidence="8">The sequence shown here is derived from an EMBL/GenBank/DDBJ whole genome shotgun (WGS) entry which is preliminary data.</text>
</comment>
<feature type="domain" description="Glucose-methanol-choline oxidoreductase C-terminal" evidence="7">
    <location>
        <begin position="386"/>
        <end position="519"/>
    </location>
</feature>
<dbReference type="InterPro" id="IPR036188">
    <property type="entry name" value="FAD/NAD-bd_sf"/>
</dbReference>
<evidence type="ECO:0000259" key="7">
    <source>
        <dbReference type="Pfam" id="PF05199"/>
    </source>
</evidence>
<dbReference type="PANTHER" id="PTHR11552:SF147">
    <property type="entry name" value="CHOLINE DEHYDROGENASE, MITOCHONDRIAL"/>
    <property type="match status" value="1"/>
</dbReference>
<gene>
    <name evidence="8" type="ORF">FOY51_06645</name>
</gene>
<comment type="cofactor">
    <cofactor evidence="1 5">
        <name>FAD</name>
        <dbReference type="ChEBI" id="CHEBI:57692"/>
    </cofactor>
</comment>
<dbReference type="RefSeq" id="WP_149429375.1">
    <property type="nucleotide sequence ID" value="NZ_VLNY01000002.1"/>
</dbReference>
<reference evidence="8 9" key="1">
    <citation type="submission" date="2019-07" db="EMBL/GenBank/DDBJ databases">
        <title>Rhodococcus cavernicolus sp. nov., isolated from a cave.</title>
        <authorList>
            <person name="Lee S.D."/>
        </authorList>
    </citation>
    <scope>NUCLEOTIDE SEQUENCE [LARGE SCALE GENOMIC DNA]</scope>
    <source>
        <strain evidence="8 9">C1-24</strain>
    </source>
</reference>
<evidence type="ECO:0000256" key="2">
    <source>
        <dbReference type="ARBA" id="ARBA00010790"/>
    </source>
</evidence>
<dbReference type="Pfam" id="PF05199">
    <property type="entry name" value="GMC_oxred_C"/>
    <property type="match status" value="1"/>
</dbReference>
<dbReference type="PANTHER" id="PTHR11552">
    <property type="entry name" value="GLUCOSE-METHANOL-CHOLINE GMC OXIDOREDUCTASE"/>
    <property type="match status" value="1"/>
</dbReference>
<dbReference type="SUPFAM" id="SSF51905">
    <property type="entry name" value="FAD/NAD(P)-binding domain"/>
    <property type="match status" value="1"/>
</dbReference>
<keyword evidence="3" id="KW-0285">Flavoprotein</keyword>
<evidence type="ECO:0000256" key="3">
    <source>
        <dbReference type="ARBA" id="ARBA00022630"/>
    </source>
</evidence>
<organism evidence="8 9">
    <name type="scientific">Antrihabitans cavernicola</name>
    <dbReference type="NCBI Taxonomy" id="2495913"/>
    <lineage>
        <taxon>Bacteria</taxon>
        <taxon>Bacillati</taxon>
        <taxon>Actinomycetota</taxon>
        <taxon>Actinomycetes</taxon>
        <taxon>Mycobacteriales</taxon>
        <taxon>Nocardiaceae</taxon>
        <taxon>Antrihabitans</taxon>
    </lineage>
</organism>
<dbReference type="Proteomes" id="UP000322244">
    <property type="component" value="Unassembled WGS sequence"/>
</dbReference>
<comment type="similarity">
    <text evidence="2">Belongs to the GMC oxidoreductase family.</text>
</comment>
<accession>A0A5A7SF53</accession>
<keyword evidence="4 5" id="KW-0274">FAD</keyword>
<evidence type="ECO:0000256" key="5">
    <source>
        <dbReference type="PIRSR" id="PIRSR000137-2"/>
    </source>
</evidence>
<dbReference type="OrthoDB" id="9785276at2"/>
<dbReference type="InterPro" id="IPR000172">
    <property type="entry name" value="GMC_OxRdtase_N"/>
</dbReference>
<dbReference type="Pfam" id="PF00732">
    <property type="entry name" value="GMC_oxred_N"/>
    <property type="match status" value="1"/>
</dbReference>
<dbReference type="InterPro" id="IPR007867">
    <property type="entry name" value="GMC_OxRtase_C"/>
</dbReference>
<dbReference type="SUPFAM" id="SSF54373">
    <property type="entry name" value="FAD-linked reductases, C-terminal domain"/>
    <property type="match status" value="1"/>
</dbReference>
<feature type="binding site" evidence="5">
    <location>
        <position position="216"/>
    </location>
    <ligand>
        <name>FAD</name>
        <dbReference type="ChEBI" id="CHEBI:57692"/>
    </ligand>
</feature>
<sequence length="531" mass="57142">MIYDNIVVGAGSAGCVVASRLSEDPNRNVLLIEAGGSNRRLDVRAPAAFSAQFHSKVDWDYFCEPEEGLDGRSLHEPRAKMMGGCSSMNAMLYIRGNRIDYEDWVEKGAKGWSYDEVLPHFVKSENNKRINDRCHGTRGPLDVTAIPSPDQLAAEFISAAQASGIASNDDFNGAEQDGVGMPQVTQRNGTRWDTATAFITPARKRANLTVLTGALVHRVIVEGGRAVGVELSSKGKTTTVRASGDIVVSGGAFGTVEILQRSGIGPADHLRSLGIAPVVDLPAVGANLMEHPLIGVYFELTGAARGMFDVPGPFDAPKPKYLYQWLRHKTGPLSSNVAEAIAHVRSDSSLPAPDLQLLMIPGYFYGDGTTKHPVPAFTLGASMIAPKSRGSVMIRSSDPRRKAAVKLNFFDDPDDLQAMVRSIRILREIATTAPLSSHVAREFLPGPELTDDASLSDFVRREVLHTFHPSCTARIGGPDDGAVDPELRVYGVDGLRVADTSVFPTIIRGNTNAPAIMVGERCADFIRNPSA</sequence>
<dbReference type="AlphaFoldDB" id="A0A5A7SF53"/>
<evidence type="ECO:0000259" key="6">
    <source>
        <dbReference type="Pfam" id="PF00732"/>
    </source>
</evidence>
<dbReference type="InterPro" id="IPR012132">
    <property type="entry name" value="GMC_OxRdtase"/>
</dbReference>
<dbReference type="Gene3D" id="3.50.50.60">
    <property type="entry name" value="FAD/NAD(P)-binding domain"/>
    <property type="match status" value="1"/>
</dbReference>
<dbReference type="EMBL" id="VLNY01000002">
    <property type="protein sequence ID" value="KAA0024214.1"/>
    <property type="molecule type" value="Genomic_DNA"/>
</dbReference>
<dbReference type="Gene3D" id="3.30.560.10">
    <property type="entry name" value="Glucose Oxidase, domain 3"/>
    <property type="match status" value="1"/>
</dbReference>
<protein>
    <submittedName>
        <fullName evidence="8">Glucose-methanol-choline oxidoreductase</fullName>
    </submittedName>
</protein>
<dbReference type="PIRSF" id="PIRSF000137">
    <property type="entry name" value="Alcohol_oxidase"/>
    <property type="match status" value="1"/>
</dbReference>
<feature type="domain" description="Glucose-methanol-choline oxidoreductase N-terminal" evidence="6">
    <location>
        <begin position="3"/>
        <end position="292"/>
    </location>
</feature>
<evidence type="ECO:0000313" key="8">
    <source>
        <dbReference type="EMBL" id="KAA0024214.1"/>
    </source>
</evidence>
<name>A0A5A7SF53_9NOCA</name>
<proteinExistence type="inferred from homology"/>
<dbReference type="GO" id="GO:0016614">
    <property type="term" value="F:oxidoreductase activity, acting on CH-OH group of donors"/>
    <property type="evidence" value="ECO:0007669"/>
    <property type="project" value="InterPro"/>
</dbReference>
<keyword evidence="9" id="KW-1185">Reference proteome</keyword>
<evidence type="ECO:0000313" key="9">
    <source>
        <dbReference type="Proteomes" id="UP000322244"/>
    </source>
</evidence>
<evidence type="ECO:0000256" key="1">
    <source>
        <dbReference type="ARBA" id="ARBA00001974"/>
    </source>
</evidence>
<dbReference type="GO" id="GO:0050660">
    <property type="term" value="F:flavin adenine dinucleotide binding"/>
    <property type="evidence" value="ECO:0007669"/>
    <property type="project" value="InterPro"/>
</dbReference>